<feature type="signal peptide" evidence="1">
    <location>
        <begin position="1"/>
        <end position="24"/>
    </location>
</feature>
<evidence type="ECO:0000256" key="1">
    <source>
        <dbReference type="SAM" id="SignalP"/>
    </source>
</evidence>
<gene>
    <name evidence="2" type="ORF">JG687_00004504</name>
</gene>
<name>A0A8T1UT00_9STRA</name>
<sequence>MVFLQALAFLAVFLTAFLTRDCAGRAGVAQDYIAFEGNIELYSGSYYDRKLLSIDIYMPNRCYNVNCTNIDNKTASAKWSGLPTTGWVGKAFITFYADTDCKGSQTSALLPHNGGIREFVFPKVKGDISSFMVRSESKKRRHGSANVCDWKGADEDGGSVSEADNDKTVKDASKDCKINGTVDLYSGIYYNDRLLSVNIRYPNQCYNIDCSFLDDKVQSARWSGLPTTGIAGKAYIIFYEDFGCKGYKATITLPHFGGIRDFDVQKVKGLISSFMDDTLHMVNATVS</sequence>
<dbReference type="AlphaFoldDB" id="A0A8T1UT00"/>
<feature type="chain" id="PRO_5035874861" evidence="1">
    <location>
        <begin position="25"/>
        <end position="287"/>
    </location>
</feature>
<organism evidence="2 3">
    <name type="scientific">Phytophthora cactorum</name>
    <dbReference type="NCBI Taxonomy" id="29920"/>
    <lineage>
        <taxon>Eukaryota</taxon>
        <taxon>Sar</taxon>
        <taxon>Stramenopiles</taxon>
        <taxon>Oomycota</taxon>
        <taxon>Peronosporomycetes</taxon>
        <taxon>Peronosporales</taxon>
        <taxon>Peronosporaceae</taxon>
        <taxon>Phytophthora</taxon>
    </lineage>
</organism>
<dbReference type="Proteomes" id="UP000688947">
    <property type="component" value="Unassembled WGS sequence"/>
</dbReference>
<evidence type="ECO:0000313" key="3">
    <source>
        <dbReference type="Proteomes" id="UP000688947"/>
    </source>
</evidence>
<proteinExistence type="predicted"/>
<evidence type="ECO:0000313" key="2">
    <source>
        <dbReference type="EMBL" id="KAG6967031.1"/>
    </source>
</evidence>
<dbReference type="VEuPathDB" id="FungiDB:PC110_g9196"/>
<accession>A0A8T1UT00</accession>
<dbReference type="EMBL" id="JAENGZ010000156">
    <property type="protein sequence ID" value="KAG6967031.1"/>
    <property type="molecule type" value="Genomic_DNA"/>
</dbReference>
<dbReference type="VEuPathDB" id="FungiDB:PC110_g9197"/>
<dbReference type="OrthoDB" id="88593at2759"/>
<keyword evidence="1" id="KW-0732">Signal</keyword>
<comment type="caution">
    <text evidence="2">The sequence shown here is derived from an EMBL/GenBank/DDBJ whole genome shotgun (WGS) entry which is preliminary data.</text>
</comment>
<reference evidence="2" key="1">
    <citation type="submission" date="2021-01" db="EMBL/GenBank/DDBJ databases">
        <title>Phytophthora aleatoria, a newly-described species from Pinus radiata is distinct from Phytophthora cactorum isolates based on comparative genomics.</title>
        <authorList>
            <person name="Mcdougal R."/>
            <person name="Panda P."/>
            <person name="Williams N."/>
            <person name="Studholme D.J."/>
        </authorList>
    </citation>
    <scope>NUCLEOTIDE SEQUENCE</scope>
    <source>
        <strain evidence="2">NZFS 3830</strain>
    </source>
</reference>
<protein>
    <submittedName>
        <fullName evidence="2">Uncharacterized protein</fullName>
    </submittedName>
</protein>